<feature type="binding site" evidence="18">
    <location>
        <position position="160"/>
    </location>
    <ligand>
        <name>UDP-N-acetyl-alpha-D-glucosamine</name>
        <dbReference type="ChEBI" id="CHEBI:57705"/>
    </ligand>
</feature>
<feature type="binding site" evidence="18">
    <location>
        <position position="323"/>
    </location>
    <ligand>
        <name>UDP-N-acetyl-alpha-D-glucosamine</name>
        <dbReference type="ChEBI" id="CHEBI:57705"/>
    </ligand>
</feature>
<feature type="binding site" evidence="18">
    <location>
        <position position="341"/>
    </location>
    <ligand>
        <name>UDP-N-acetyl-alpha-D-glucosamine</name>
        <dbReference type="ChEBI" id="CHEBI:57705"/>
    </ligand>
</feature>
<evidence type="ECO:0000256" key="3">
    <source>
        <dbReference type="ARBA" id="ARBA00007947"/>
    </source>
</evidence>
<dbReference type="HAMAP" id="MF_01631">
    <property type="entry name" value="GlmU"/>
    <property type="match status" value="1"/>
</dbReference>
<dbReference type="EC" id="2.3.1.157" evidence="18"/>
<dbReference type="GO" id="GO:0005737">
    <property type="term" value="C:cytoplasm"/>
    <property type="evidence" value="ECO:0007669"/>
    <property type="project" value="UniProtKB-SubCell"/>
</dbReference>
<dbReference type="GO" id="GO:0016020">
    <property type="term" value="C:membrane"/>
    <property type="evidence" value="ECO:0007669"/>
    <property type="project" value="GOC"/>
</dbReference>
<reference evidence="21" key="1">
    <citation type="submission" date="2021-01" db="EMBL/GenBank/DDBJ databases">
        <title>KCTC 19127 draft genome.</title>
        <authorList>
            <person name="An D."/>
        </authorList>
    </citation>
    <scope>NUCLEOTIDE SEQUENCE</scope>
    <source>
        <strain evidence="21">KCTC 19127</strain>
    </source>
</reference>
<dbReference type="SUPFAM" id="SSF53448">
    <property type="entry name" value="Nucleotide-diphospho-sugar transferases"/>
    <property type="match status" value="1"/>
</dbReference>
<dbReference type="GO" id="GO:0071555">
    <property type="term" value="P:cell wall organization"/>
    <property type="evidence" value="ECO:0007669"/>
    <property type="project" value="UniProtKB-KW"/>
</dbReference>
<comment type="caution">
    <text evidence="18">Lacks conserved residue(s) required for the propagation of feature annotation.</text>
</comment>
<organism evidence="21 22">
    <name type="scientific">Nakamurella flavida</name>
    <dbReference type="NCBI Taxonomy" id="363630"/>
    <lineage>
        <taxon>Bacteria</taxon>
        <taxon>Bacillati</taxon>
        <taxon>Actinomycetota</taxon>
        <taxon>Actinomycetes</taxon>
        <taxon>Nakamurellales</taxon>
        <taxon>Nakamurellaceae</taxon>
        <taxon>Nakamurella</taxon>
    </lineage>
</organism>
<keyword evidence="11 18" id="KW-0573">Peptidoglycan synthesis</keyword>
<dbReference type="PANTHER" id="PTHR43584">
    <property type="entry name" value="NUCLEOTIDYL TRANSFERASE"/>
    <property type="match status" value="1"/>
</dbReference>
<feature type="binding site" evidence="18">
    <location>
        <position position="370"/>
    </location>
    <ligand>
        <name>acetyl-CoA</name>
        <dbReference type="ChEBI" id="CHEBI:57288"/>
    </ligand>
</feature>
<keyword evidence="5 18" id="KW-0808">Transferase</keyword>
<evidence type="ECO:0000259" key="20">
    <source>
        <dbReference type="Pfam" id="PF12804"/>
    </source>
</evidence>
<evidence type="ECO:0000256" key="15">
    <source>
        <dbReference type="ARBA" id="ARBA00048247"/>
    </source>
</evidence>
<dbReference type="SUPFAM" id="SSF51161">
    <property type="entry name" value="Trimeric LpxA-like enzymes"/>
    <property type="match status" value="1"/>
</dbReference>
<evidence type="ECO:0000256" key="14">
    <source>
        <dbReference type="ARBA" id="ARBA00023316"/>
    </source>
</evidence>
<feature type="region of interest" description="Pyrophosphorylase" evidence="18">
    <location>
        <begin position="1"/>
        <end position="220"/>
    </location>
</feature>
<evidence type="ECO:0000313" key="21">
    <source>
        <dbReference type="EMBL" id="MBM9477329.1"/>
    </source>
</evidence>
<comment type="caution">
    <text evidence="21">The sequence shown here is derived from an EMBL/GenBank/DDBJ whole genome shotgun (WGS) entry which is preliminary data.</text>
</comment>
<keyword evidence="13 18" id="KW-0012">Acyltransferase</keyword>
<dbReference type="Pfam" id="PF00132">
    <property type="entry name" value="Hexapep"/>
    <property type="match status" value="1"/>
</dbReference>
<keyword evidence="12 18" id="KW-0511">Multifunctional enzyme</keyword>
<feature type="binding site" evidence="18">
    <location>
        <position position="430"/>
    </location>
    <ligand>
        <name>acetyl-CoA</name>
        <dbReference type="ChEBI" id="CHEBI:57288"/>
    </ligand>
</feature>
<proteinExistence type="inferred from homology"/>
<dbReference type="InterPro" id="IPR005882">
    <property type="entry name" value="Bifunctional_GlmU"/>
</dbReference>
<dbReference type="GO" id="GO:0009245">
    <property type="term" value="P:lipid A biosynthetic process"/>
    <property type="evidence" value="ECO:0007669"/>
    <property type="project" value="UniProtKB-UniRule"/>
</dbReference>
<dbReference type="CDD" id="cd03353">
    <property type="entry name" value="LbH_GlmU_C"/>
    <property type="match status" value="1"/>
</dbReference>
<evidence type="ECO:0000256" key="19">
    <source>
        <dbReference type="SAM" id="MobiDB-lite"/>
    </source>
</evidence>
<dbReference type="NCBIfam" id="TIGR01173">
    <property type="entry name" value="glmU"/>
    <property type="match status" value="1"/>
</dbReference>
<evidence type="ECO:0000256" key="6">
    <source>
        <dbReference type="ARBA" id="ARBA00022695"/>
    </source>
</evidence>
<dbReference type="Gene3D" id="2.160.10.10">
    <property type="entry name" value="Hexapeptide repeat proteins"/>
    <property type="match status" value="1"/>
</dbReference>
<feature type="binding site" evidence="18">
    <location>
        <position position="218"/>
    </location>
    <ligand>
        <name>UDP-N-acetyl-alpha-D-glucosamine</name>
        <dbReference type="ChEBI" id="CHEBI:57705"/>
    </ligand>
</feature>
<keyword evidence="8 18" id="KW-0677">Repeat</keyword>
<evidence type="ECO:0000256" key="8">
    <source>
        <dbReference type="ARBA" id="ARBA00022737"/>
    </source>
</evidence>
<dbReference type="InterPro" id="IPR025877">
    <property type="entry name" value="MobA-like_NTP_Trfase"/>
</dbReference>
<evidence type="ECO:0000256" key="2">
    <source>
        <dbReference type="ARBA" id="ARBA00007707"/>
    </source>
</evidence>
<dbReference type="InterPro" id="IPR038009">
    <property type="entry name" value="GlmU_C_LbH"/>
</dbReference>
<dbReference type="GO" id="GO:0019134">
    <property type="term" value="F:glucosamine-1-phosphate N-acetyltransferase activity"/>
    <property type="evidence" value="ECO:0007669"/>
    <property type="project" value="UniProtKB-UniRule"/>
</dbReference>
<comment type="pathway">
    <text evidence="18">Nucleotide-sugar biosynthesis; UDP-N-acetyl-alpha-D-glucosamine biosynthesis; N-acetyl-alpha-D-glucosamine 1-phosphate from alpha-D-glucosamine 6-phosphate (route II): step 2/2.</text>
</comment>
<dbReference type="GO" id="GO:0006048">
    <property type="term" value="P:UDP-N-acetylglucosamine biosynthetic process"/>
    <property type="evidence" value="ECO:0007669"/>
    <property type="project" value="InterPro"/>
</dbReference>
<comment type="subunit">
    <text evidence="18">Homotrimer.</text>
</comment>
<dbReference type="Gene3D" id="3.90.550.10">
    <property type="entry name" value="Spore Coat Polysaccharide Biosynthesis Protein SpsA, Chain A"/>
    <property type="match status" value="1"/>
</dbReference>
<keyword evidence="14 18" id="KW-0961">Cell wall biogenesis/degradation</keyword>
<dbReference type="GO" id="GO:0000287">
    <property type="term" value="F:magnesium ion binding"/>
    <property type="evidence" value="ECO:0007669"/>
    <property type="project" value="UniProtKB-UniRule"/>
</dbReference>
<evidence type="ECO:0000256" key="1">
    <source>
        <dbReference type="ARBA" id="ARBA00004496"/>
    </source>
</evidence>
<dbReference type="CDD" id="cd02540">
    <property type="entry name" value="GT2_GlmU_N_bac"/>
    <property type="match status" value="1"/>
</dbReference>
<feature type="active site" description="Proton acceptor" evidence="18">
    <location>
        <position position="353"/>
    </location>
</feature>
<keyword evidence="9 18" id="KW-0460">Magnesium</keyword>
<evidence type="ECO:0000256" key="9">
    <source>
        <dbReference type="ARBA" id="ARBA00022842"/>
    </source>
</evidence>
<evidence type="ECO:0000256" key="12">
    <source>
        <dbReference type="ARBA" id="ARBA00023268"/>
    </source>
</evidence>
<evidence type="ECO:0000256" key="16">
    <source>
        <dbReference type="ARBA" id="ARBA00048493"/>
    </source>
</evidence>
<dbReference type="Pfam" id="PF12804">
    <property type="entry name" value="NTP_transf_3"/>
    <property type="match status" value="1"/>
</dbReference>
<feature type="compositionally biased region" description="Low complexity" evidence="19">
    <location>
        <begin position="451"/>
        <end position="463"/>
    </location>
</feature>
<dbReference type="EC" id="2.7.7.23" evidence="18"/>
<evidence type="ECO:0000256" key="10">
    <source>
        <dbReference type="ARBA" id="ARBA00022960"/>
    </source>
</evidence>
<feature type="binding site" evidence="18">
    <location>
        <begin position="376"/>
        <end position="377"/>
    </location>
    <ligand>
        <name>acetyl-CoA</name>
        <dbReference type="ChEBI" id="CHEBI:57288"/>
    </ligand>
</feature>
<dbReference type="GO" id="GO:0000902">
    <property type="term" value="P:cell morphogenesis"/>
    <property type="evidence" value="ECO:0007669"/>
    <property type="project" value="UniProtKB-UniRule"/>
</dbReference>
<keyword evidence="22" id="KW-1185">Reference proteome</keyword>
<comment type="catalytic activity">
    <reaction evidence="16 18">
        <text>N-acetyl-alpha-D-glucosamine 1-phosphate + UTP + H(+) = UDP-N-acetyl-alpha-D-glucosamine + diphosphate</text>
        <dbReference type="Rhea" id="RHEA:13509"/>
        <dbReference type="ChEBI" id="CHEBI:15378"/>
        <dbReference type="ChEBI" id="CHEBI:33019"/>
        <dbReference type="ChEBI" id="CHEBI:46398"/>
        <dbReference type="ChEBI" id="CHEBI:57705"/>
        <dbReference type="ChEBI" id="CHEBI:57776"/>
        <dbReference type="EC" id="2.7.7.23"/>
    </reaction>
</comment>
<dbReference type="GO" id="GO:0008360">
    <property type="term" value="P:regulation of cell shape"/>
    <property type="evidence" value="ECO:0007669"/>
    <property type="project" value="UniProtKB-KW"/>
</dbReference>
<comment type="similarity">
    <text evidence="3 18">In the N-terminal section; belongs to the N-acetylglucosamine-1-phosphate uridyltransferase family.</text>
</comment>
<dbReference type="EMBL" id="JAERWL010000010">
    <property type="protein sequence ID" value="MBM9477329.1"/>
    <property type="molecule type" value="Genomic_DNA"/>
</dbReference>
<feature type="binding site" evidence="18">
    <location>
        <position position="130"/>
    </location>
    <ligand>
        <name>UDP-N-acetyl-alpha-D-glucosamine</name>
        <dbReference type="ChEBI" id="CHEBI:57705"/>
    </ligand>
</feature>
<feature type="binding site" evidence="18">
    <location>
        <position position="93"/>
    </location>
    <ligand>
        <name>Mg(2+)</name>
        <dbReference type="ChEBI" id="CHEBI:18420"/>
    </ligand>
</feature>
<feature type="binding site" evidence="18">
    <location>
        <position position="413"/>
    </location>
    <ligand>
        <name>acetyl-CoA</name>
        <dbReference type="ChEBI" id="CHEBI:57288"/>
    </ligand>
</feature>
<evidence type="ECO:0000256" key="17">
    <source>
        <dbReference type="ARBA" id="ARBA00049628"/>
    </source>
</evidence>
<feature type="binding site" evidence="18">
    <location>
        <position position="367"/>
    </location>
    <ligand>
        <name>UDP-N-acetyl-alpha-D-glucosamine</name>
        <dbReference type="ChEBI" id="CHEBI:57705"/>
    </ligand>
</feature>
<evidence type="ECO:0000256" key="5">
    <source>
        <dbReference type="ARBA" id="ARBA00022679"/>
    </source>
</evidence>
<feature type="binding site" evidence="18">
    <location>
        <position position="7"/>
    </location>
    <ligand>
        <name>UDP-N-acetyl-alpha-D-glucosamine</name>
        <dbReference type="ChEBI" id="CHEBI:57705"/>
    </ligand>
</feature>
<evidence type="ECO:0000313" key="22">
    <source>
        <dbReference type="Proteomes" id="UP000663801"/>
    </source>
</evidence>
<evidence type="ECO:0000256" key="13">
    <source>
        <dbReference type="ARBA" id="ARBA00023315"/>
    </source>
</evidence>
<feature type="region of interest" description="N-acetyltransferase" evidence="18">
    <location>
        <begin position="242"/>
        <end position="487"/>
    </location>
</feature>
<evidence type="ECO:0000256" key="7">
    <source>
        <dbReference type="ARBA" id="ARBA00022723"/>
    </source>
</evidence>
<dbReference type="PROSITE" id="PS00101">
    <property type="entry name" value="HEXAPEP_TRANSFERASES"/>
    <property type="match status" value="1"/>
</dbReference>
<comment type="subcellular location">
    <subcellularLocation>
        <location evidence="1 18">Cytoplasm</location>
    </subcellularLocation>
</comment>
<keyword evidence="7 18" id="KW-0479">Metal-binding</keyword>
<sequence length="487" mass="49380">MRSALPKVLHPLAGRPLVWHAVRAAAALTPRTLVAVLGHGREAVGAYLDGAGDELPSIVRAVQAEQRGTGHAVACALTATGGLTGTVVVTYADVPLLRPETLGELVRAHHDGGHAVTVLTAEVDDPTGYGRVIRDADGTPAAIVEHKDADADQRAVREVNSGVYAFDGELLGESLAALSTDNASGELYLTDVLAGARARGRRVGAVRASDPVETEGVNDRVQLSEMAARLNARLVRDLQLGGVTVLDPRTTWVHADVRVDADTVLLPGTSLEAGTVVGSGCTIGPDTTLSACRVESDASVVRSHASGAVVGPGATVGPFSFLRPGTELGAGSKVGAYVEVKGSTLGEGAKVPHLSYVGDAEIGPGSNIGAGTITANYDGVRKSRTVVGRDAFVGTNSTLVAPVVVGPGSYVAAGSTVTADVPAGDLAVARQRQRTVRGWVLRRRPGTPTERAALAAGAGAPAGRDADGAPVSSPGTPAPTAEGDLTA</sequence>
<dbReference type="GO" id="GO:0009252">
    <property type="term" value="P:peptidoglycan biosynthetic process"/>
    <property type="evidence" value="ECO:0007669"/>
    <property type="project" value="UniProtKB-UniRule"/>
</dbReference>
<dbReference type="AlphaFoldDB" id="A0A939C5V5"/>
<protein>
    <recommendedName>
        <fullName evidence="18">Bifunctional protein GlmU</fullName>
    </recommendedName>
    <domain>
        <recommendedName>
            <fullName evidence="18">UDP-N-acetylglucosamine pyrophosphorylase</fullName>
            <ecNumber evidence="18">2.7.7.23</ecNumber>
        </recommendedName>
        <alternativeName>
            <fullName evidence="18">N-acetylglucosamine-1-phosphate uridyltransferase</fullName>
        </alternativeName>
    </domain>
    <domain>
        <recommendedName>
            <fullName evidence="18">Glucosamine-1-phosphate N-acetyltransferase</fullName>
            <ecNumber evidence="18">2.3.1.157</ecNumber>
        </recommendedName>
    </domain>
</protein>
<feature type="binding site" evidence="18">
    <location>
        <position position="218"/>
    </location>
    <ligand>
        <name>Mg(2+)</name>
        <dbReference type="ChEBI" id="CHEBI:18420"/>
    </ligand>
</feature>
<feature type="binding site" evidence="18">
    <location>
        <position position="145"/>
    </location>
    <ligand>
        <name>UDP-N-acetyl-alpha-D-glucosamine</name>
        <dbReference type="ChEBI" id="CHEBI:57705"/>
    </ligand>
</feature>
<dbReference type="InterPro" id="IPR050065">
    <property type="entry name" value="GlmU-like"/>
</dbReference>
<name>A0A939C5V5_9ACTN</name>
<dbReference type="Proteomes" id="UP000663801">
    <property type="component" value="Unassembled WGS sequence"/>
</dbReference>
<comment type="cofactor">
    <cofactor evidence="18">
        <name>Mg(2+)</name>
        <dbReference type="ChEBI" id="CHEBI:18420"/>
    </cofactor>
    <text evidence="18">Binds 1 Mg(2+) ion per subunit.</text>
</comment>
<comment type="similarity">
    <text evidence="2 18">In the C-terminal section; belongs to the transferase hexapeptide repeat family.</text>
</comment>
<feature type="region of interest" description="Linker" evidence="18">
    <location>
        <begin position="221"/>
        <end position="241"/>
    </location>
</feature>
<keyword evidence="10 18" id="KW-0133">Cell shape</keyword>
<comment type="function">
    <text evidence="17 18">Catalyzes the last two sequential reactions in the de novo biosynthetic pathway for UDP-N-acetylglucosamine (UDP-GlcNAc). The C-terminal domain catalyzes the transfer of acetyl group from acetyl coenzyme A to glucosamine-1-phosphate (GlcN-1-P) to produce N-acetylglucosamine-1-phosphate (GlcNAc-1-P), which is converted into UDP-GlcNAc by the transfer of uridine 5-monophosphate (from uridine 5-triphosphate), a reaction catalyzed by the N-terminal domain.</text>
</comment>
<gene>
    <name evidence="18 21" type="primary">glmU</name>
    <name evidence="21" type="ORF">JL107_12820</name>
</gene>
<dbReference type="InterPro" id="IPR001451">
    <property type="entry name" value="Hexapep"/>
</dbReference>
<feature type="binding site" evidence="18">
    <location>
        <begin position="68"/>
        <end position="69"/>
    </location>
    <ligand>
        <name>UDP-N-acetyl-alpha-D-glucosamine</name>
        <dbReference type="ChEBI" id="CHEBI:57705"/>
    </ligand>
</feature>
<dbReference type="NCBIfam" id="NF010932">
    <property type="entry name" value="PRK14352.1"/>
    <property type="match status" value="1"/>
</dbReference>
<comment type="pathway">
    <text evidence="18">Nucleotide-sugar biosynthesis; UDP-N-acetyl-alpha-D-glucosamine biosynthesis; UDP-N-acetyl-alpha-D-glucosamine from N-acetyl-alpha-D-glucosamine 1-phosphate: step 1/1.</text>
</comment>
<dbReference type="GO" id="GO:0003977">
    <property type="term" value="F:UDP-N-acetylglucosamine diphosphorylase activity"/>
    <property type="evidence" value="ECO:0007669"/>
    <property type="project" value="UniProtKB-UniRule"/>
</dbReference>
<feature type="region of interest" description="Disordered" evidence="19">
    <location>
        <begin position="445"/>
        <end position="487"/>
    </location>
</feature>
<keyword evidence="6 18" id="KW-0548">Nucleotidyltransferase</keyword>
<keyword evidence="4 18" id="KW-0963">Cytoplasm</keyword>
<feature type="binding site" evidence="18">
    <location>
        <position position="63"/>
    </location>
    <ligand>
        <name>UDP-N-acetyl-alpha-D-glucosamine</name>
        <dbReference type="ChEBI" id="CHEBI:57705"/>
    </ligand>
</feature>
<comment type="pathway">
    <text evidence="18">Bacterial outer membrane biogenesis; LPS lipid A biosynthesis.</text>
</comment>
<feature type="binding site" evidence="18">
    <location>
        <position position="356"/>
    </location>
    <ligand>
        <name>UDP-N-acetyl-alpha-D-glucosamine</name>
        <dbReference type="ChEBI" id="CHEBI:57705"/>
    </ligand>
</feature>
<evidence type="ECO:0000256" key="11">
    <source>
        <dbReference type="ARBA" id="ARBA00022984"/>
    </source>
</evidence>
<dbReference type="InterPro" id="IPR018357">
    <property type="entry name" value="Hexapep_transf_CS"/>
</dbReference>
<dbReference type="InterPro" id="IPR011004">
    <property type="entry name" value="Trimer_LpxA-like_sf"/>
</dbReference>
<evidence type="ECO:0000256" key="4">
    <source>
        <dbReference type="ARBA" id="ARBA00022490"/>
    </source>
</evidence>
<accession>A0A939C5V5</accession>
<dbReference type="PANTHER" id="PTHR43584:SF3">
    <property type="entry name" value="BIFUNCTIONAL PROTEIN GLMU"/>
    <property type="match status" value="1"/>
</dbReference>
<comment type="catalytic activity">
    <reaction evidence="15 18">
        <text>alpha-D-glucosamine 1-phosphate + acetyl-CoA = N-acetyl-alpha-D-glucosamine 1-phosphate + CoA + H(+)</text>
        <dbReference type="Rhea" id="RHEA:13725"/>
        <dbReference type="ChEBI" id="CHEBI:15378"/>
        <dbReference type="ChEBI" id="CHEBI:57287"/>
        <dbReference type="ChEBI" id="CHEBI:57288"/>
        <dbReference type="ChEBI" id="CHEBI:57776"/>
        <dbReference type="ChEBI" id="CHEBI:58516"/>
        <dbReference type="EC" id="2.3.1.157"/>
    </reaction>
</comment>
<evidence type="ECO:0000256" key="18">
    <source>
        <dbReference type="HAMAP-Rule" id="MF_01631"/>
    </source>
</evidence>
<feature type="domain" description="MobA-like NTP transferase" evidence="20">
    <location>
        <begin position="6"/>
        <end position="129"/>
    </location>
</feature>
<dbReference type="InterPro" id="IPR029044">
    <property type="entry name" value="Nucleotide-diphossugar_trans"/>
</dbReference>